<gene>
    <name evidence="2" type="ORF">PGT21_012324</name>
</gene>
<sequence>MSTLERLDLYEKVQALAAHPALKPNERGHIQALLNDIKADYENSDDEDNTGGPEVTNIQRSPATPVGEERPQTAVHSFNLPAAQSPAGPTGLESYLAPEPQAAKDNRTPNQSPSRAPRIGELFILPNPIGAPQTTCPTFSQFSSGNTTSPVPADVDMDSHMQDGQHLENSRSTLNTLGQTTFLTQAGNEFLESIEQNHAVLNKRVLVTPASNTASTTSLTTAVPSNSSTSAPVGLHRIHPKKTVIHEPRSRPTQYRFPMVQLEGMDDDLAAKRARLERRGSHEDADGSTDDEFDHTDKQPSQGQVEVVLDNGLGRAADFRHGPNRPPPQASRPSEFLTDSMFRNYVIPRRPHEGTGANSNDTRPRADQSQNSSGGPTPLQSARSPSVELFVPGQHLPALEVTRWNTELSTGIPWSIESAEKSIGNISFILNNLPQLISSHPTLPEEATRSLWIDLDHTHQLCVSEGILETAGDLSLITPDMVNMDQVTQPRSARASSHILAPNLATFFAPPKIAYQRLRAALGQAWGIRRLANVKNEWVQQANDDNNGLYTAYYHFCQSYDNLGASLNDPAGDGASRSAMELVQNFCGAMAGLAFICTKNNMKAKQAKLDKLRTVHHVQHVQMLANLLIFGPTAAFTSLHKGPHMTLSNANALLELGSSVLKQKIALGITTPMPHSTLDNLRIHFLNFLIKMGFNQLDNDGVPQVNWKDVHASFYNDFSPSVIAGIFSQDIEIALAHRLV</sequence>
<evidence type="ECO:0000313" key="3">
    <source>
        <dbReference type="Proteomes" id="UP000324748"/>
    </source>
</evidence>
<dbReference type="Proteomes" id="UP000324748">
    <property type="component" value="Unassembled WGS sequence"/>
</dbReference>
<dbReference type="AlphaFoldDB" id="A0A5B0NMC2"/>
<dbReference type="EMBL" id="VSWC01000093">
    <property type="protein sequence ID" value="KAA1089270.1"/>
    <property type="molecule type" value="Genomic_DNA"/>
</dbReference>
<protein>
    <submittedName>
        <fullName evidence="2">Uncharacterized protein</fullName>
    </submittedName>
</protein>
<comment type="caution">
    <text evidence="2">The sequence shown here is derived from an EMBL/GenBank/DDBJ whole genome shotgun (WGS) entry which is preliminary data.</text>
</comment>
<feature type="compositionally biased region" description="Polar residues" evidence="1">
    <location>
        <begin position="356"/>
        <end position="383"/>
    </location>
</feature>
<organism evidence="2 3">
    <name type="scientific">Puccinia graminis f. sp. tritici</name>
    <dbReference type="NCBI Taxonomy" id="56615"/>
    <lineage>
        <taxon>Eukaryota</taxon>
        <taxon>Fungi</taxon>
        <taxon>Dikarya</taxon>
        <taxon>Basidiomycota</taxon>
        <taxon>Pucciniomycotina</taxon>
        <taxon>Pucciniomycetes</taxon>
        <taxon>Pucciniales</taxon>
        <taxon>Pucciniaceae</taxon>
        <taxon>Puccinia</taxon>
    </lineage>
</organism>
<accession>A0A5B0NMC2</accession>
<feature type="region of interest" description="Disordered" evidence="1">
    <location>
        <begin position="41"/>
        <end position="72"/>
    </location>
</feature>
<keyword evidence="3" id="KW-1185">Reference proteome</keyword>
<evidence type="ECO:0000313" key="2">
    <source>
        <dbReference type="EMBL" id="KAA1089270.1"/>
    </source>
</evidence>
<proteinExistence type="predicted"/>
<name>A0A5B0NMC2_PUCGR</name>
<dbReference type="OrthoDB" id="2499245at2759"/>
<feature type="region of interest" description="Disordered" evidence="1">
    <location>
        <begin position="277"/>
        <end position="383"/>
    </location>
</feature>
<evidence type="ECO:0000256" key="1">
    <source>
        <dbReference type="SAM" id="MobiDB-lite"/>
    </source>
</evidence>
<reference evidence="2 3" key="1">
    <citation type="submission" date="2019-05" db="EMBL/GenBank/DDBJ databases">
        <title>Emergence of the Ug99 lineage of the wheat stem rust pathogen through somatic hybridization.</title>
        <authorList>
            <person name="Li F."/>
            <person name="Upadhyaya N.M."/>
            <person name="Sperschneider J."/>
            <person name="Matny O."/>
            <person name="Nguyen-Phuc H."/>
            <person name="Mago R."/>
            <person name="Raley C."/>
            <person name="Miller M.E."/>
            <person name="Silverstein K.A.T."/>
            <person name="Henningsen E."/>
            <person name="Hirsch C.D."/>
            <person name="Visser B."/>
            <person name="Pretorius Z.A."/>
            <person name="Steffenson B.J."/>
            <person name="Schwessinger B."/>
            <person name="Dodds P.N."/>
            <person name="Figueroa M."/>
        </authorList>
    </citation>
    <scope>NUCLEOTIDE SEQUENCE [LARGE SCALE GENOMIC DNA]</scope>
    <source>
        <strain evidence="2">21-0</strain>
    </source>
</reference>